<evidence type="ECO:0000313" key="3">
    <source>
        <dbReference type="EMBL" id="MFD2543184.1"/>
    </source>
</evidence>
<comment type="caution">
    <text evidence="3">The sequence shown here is derived from an EMBL/GenBank/DDBJ whole genome shotgun (WGS) entry which is preliminary data.</text>
</comment>
<dbReference type="Pfam" id="PF13205">
    <property type="entry name" value="Big_5"/>
    <property type="match status" value="1"/>
</dbReference>
<accession>A0ABW5K3K3</accession>
<dbReference type="InterPro" id="IPR018673">
    <property type="entry name" value="DUF2141"/>
</dbReference>
<feature type="domain" description="SbsA Ig-like" evidence="2">
    <location>
        <begin position="37"/>
        <end position="139"/>
    </location>
</feature>
<dbReference type="PROSITE" id="PS51257">
    <property type="entry name" value="PROKAR_LIPOPROTEIN"/>
    <property type="match status" value="1"/>
</dbReference>
<reference evidence="4" key="1">
    <citation type="journal article" date="2019" name="Int. J. Syst. Evol. Microbiol.">
        <title>The Global Catalogue of Microorganisms (GCM) 10K type strain sequencing project: providing services to taxonomists for standard genome sequencing and annotation.</title>
        <authorList>
            <consortium name="The Broad Institute Genomics Platform"/>
            <consortium name="The Broad Institute Genome Sequencing Center for Infectious Disease"/>
            <person name="Wu L."/>
            <person name="Ma J."/>
        </authorList>
    </citation>
    <scope>NUCLEOTIDE SEQUENCE [LARGE SCALE GENOMIC DNA]</scope>
    <source>
        <strain evidence="4">KCTC 42808</strain>
    </source>
</reference>
<name>A0ABW5K3K3_9FLAO</name>
<dbReference type="Pfam" id="PF09912">
    <property type="entry name" value="DUF2141"/>
    <property type="match status" value="1"/>
</dbReference>
<keyword evidence="4" id="KW-1185">Reference proteome</keyword>
<sequence length="539" mass="61849">MKLIMRNKLSNLFFILTLGLIIISCANRGNPSGGPKDITPPKIVKSTPKNYTTNFNGKEIKIYFDEYVKIKNLSKQLIISPPMDPAPEVTPLGTASKYITIKINDTLSENTTYAFNFGNSIVDNNEENPYSYYKFIFSTGSYIDSLSVKGDITDAVLRKPEDFVSVRLYEVDSTFKDSIVYNKLPKYVTNTLDSTTTFSIDNIKAGKYMLVALKDANEDNKFQQKTDKIGFYKNYITVPTDSTFSLKLFKEETNFSIIRPRLVAGEKIAFGYQGDYKNTTITTSSVVPDNFKFIITKDAITDSLNYWYKPRLKDTDSLLFTVKNHTYSEDFTVKISDQPRDSLKIEATKGTLNFKDDFKITANIPFSKFDKEKLTILDKDSVNVAYKTTLDTLNNKYSFSFDKTENNKYYVQVLPEAFTDFFDNKNDTLKYTLSTKSFADYGNIRVTLYNAKYPIIAQLTDANGELKAELYSTKPEPIDFRHLDPSKYFLRVIFDANKNKKYDPGNYLKKLQPERISHFKEAIEVRANWDPIIDFTLLD</sequence>
<evidence type="ECO:0000259" key="2">
    <source>
        <dbReference type="Pfam" id="PF13205"/>
    </source>
</evidence>
<evidence type="ECO:0000256" key="1">
    <source>
        <dbReference type="ARBA" id="ARBA00022729"/>
    </source>
</evidence>
<dbReference type="InterPro" id="IPR032812">
    <property type="entry name" value="SbsA_Ig"/>
</dbReference>
<organism evidence="3 4">
    <name type="scientific">Lacinutrix gracilariae</name>
    <dbReference type="NCBI Taxonomy" id="1747198"/>
    <lineage>
        <taxon>Bacteria</taxon>
        <taxon>Pseudomonadati</taxon>
        <taxon>Bacteroidota</taxon>
        <taxon>Flavobacteriia</taxon>
        <taxon>Flavobacteriales</taxon>
        <taxon>Flavobacteriaceae</taxon>
        <taxon>Lacinutrix</taxon>
    </lineage>
</organism>
<dbReference type="Proteomes" id="UP001597467">
    <property type="component" value="Unassembled WGS sequence"/>
</dbReference>
<dbReference type="RefSeq" id="WP_379904813.1">
    <property type="nucleotide sequence ID" value="NZ_JBHULM010000011.1"/>
</dbReference>
<dbReference type="EMBL" id="JBHULM010000011">
    <property type="protein sequence ID" value="MFD2543184.1"/>
    <property type="molecule type" value="Genomic_DNA"/>
</dbReference>
<evidence type="ECO:0000313" key="4">
    <source>
        <dbReference type="Proteomes" id="UP001597467"/>
    </source>
</evidence>
<proteinExistence type="predicted"/>
<protein>
    <submittedName>
        <fullName evidence="3">Ig-like domain-containing protein</fullName>
    </submittedName>
</protein>
<gene>
    <name evidence="3" type="ORF">ACFSSB_12700</name>
</gene>
<keyword evidence="1" id="KW-0732">Signal</keyword>